<keyword evidence="3" id="KW-1185">Reference proteome</keyword>
<proteinExistence type="predicted"/>
<accession>A0A6I2F9R0</accession>
<comment type="caution">
    <text evidence="2">The sequence shown here is derived from an EMBL/GenBank/DDBJ whole genome shotgun (WGS) entry which is preliminary data.</text>
</comment>
<dbReference type="Proteomes" id="UP000431080">
    <property type="component" value="Unassembled WGS sequence"/>
</dbReference>
<dbReference type="PROSITE" id="PS51819">
    <property type="entry name" value="VOC"/>
    <property type="match status" value="1"/>
</dbReference>
<reference evidence="2 3" key="1">
    <citation type="submission" date="2019-10" db="EMBL/GenBank/DDBJ databases">
        <authorList>
            <person name="Nie G."/>
            <person name="Ming H."/>
            <person name="Yi B."/>
        </authorList>
    </citation>
    <scope>NUCLEOTIDE SEQUENCE [LARGE SCALE GENOMIC DNA]</scope>
    <source>
        <strain evidence="2 3">CFH 90414</strain>
    </source>
</reference>
<dbReference type="InterPro" id="IPR004360">
    <property type="entry name" value="Glyas_Fos-R_dOase_dom"/>
</dbReference>
<sequence length="124" mass="13315">MSGHEHRIPRSIDYIELKVTDLEVAQQFYGSAFGWSFTPYGPEYAGFRTSAEADGEEAGGLALAEQVTRGGPFVLLFSDDLEATVAAVRAAGGEIVDGPYEFPGGRRFHFLDPSGNELGVWAAA</sequence>
<evidence type="ECO:0000259" key="1">
    <source>
        <dbReference type="PROSITE" id="PS51819"/>
    </source>
</evidence>
<dbReference type="InterPro" id="IPR052164">
    <property type="entry name" value="Anthracycline_SecMetBiosynth"/>
</dbReference>
<gene>
    <name evidence="2" type="ORF">GE115_06120</name>
</gene>
<dbReference type="Gene3D" id="3.10.180.10">
    <property type="entry name" value="2,3-Dihydroxybiphenyl 1,2-Dioxygenase, domain 1"/>
    <property type="match status" value="1"/>
</dbReference>
<dbReference type="InterPro" id="IPR029068">
    <property type="entry name" value="Glyas_Bleomycin-R_OHBP_Dase"/>
</dbReference>
<dbReference type="RefSeq" id="WP_153683852.1">
    <property type="nucleotide sequence ID" value="NZ_WJIF01000002.1"/>
</dbReference>
<dbReference type="InterPro" id="IPR037523">
    <property type="entry name" value="VOC_core"/>
</dbReference>
<evidence type="ECO:0000313" key="3">
    <source>
        <dbReference type="Proteomes" id="UP000431080"/>
    </source>
</evidence>
<feature type="domain" description="VOC" evidence="1">
    <location>
        <begin position="11"/>
        <end position="123"/>
    </location>
</feature>
<dbReference type="CDD" id="cd07247">
    <property type="entry name" value="SgaA_N_like"/>
    <property type="match status" value="1"/>
</dbReference>
<organism evidence="2 3">
    <name type="scientific">Agromyces agglutinans</name>
    <dbReference type="NCBI Taxonomy" id="2662258"/>
    <lineage>
        <taxon>Bacteria</taxon>
        <taxon>Bacillati</taxon>
        <taxon>Actinomycetota</taxon>
        <taxon>Actinomycetes</taxon>
        <taxon>Micrococcales</taxon>
        <taxon>Microbacteriaceae</taxon>
        <taxon>Agromyces</taxon>
    </lineage>
</organism>
<dbReference type="Pfam" id="PF00903">
    <property type="entry name" value="Glyoxalase"/>
    <property type="match status" value="1"/>
</dbReference>
<dbReference type="PANTHER" id="PTHR33993">
    <property type="entry name" value="GLYOXALASE-RELATED"/>
    <property type="match status" value="1"/>
</dbReference>
<dbReference type="EMBL" id="WJIF01000002">
    <property type="protein sequence ID" value="MRG59450.1"/>
    <property type="molecule type" value="Genomic_DNA"/>
</dbReference>
<dbReference type="AlphaFoldDB" id="A0A6I2F9R0"/>
<name>A0A6I2F9R0_9MICO</name>
<protein>
    <submittedName>
        <fullName evidence="2">VOC family protein</fullName>
    </submittedName>
</protein>
<evidence type="ECO:0000313" key="2">
    <source>
        <dbReference type="EMBL" id="MRG59450.1"/>
    </source>
</evidence>
<dbReference type="PANTHER" id="PTHR33993:SF1">
    <property type="entry name" value="GLYOXALASE FAMILY PROTEIN"/>
    <property type="match status" value="1"/>
</dbReference>
<dbReference type="SUPFAM" id="SSF54593">
    <property type="entry name" value="Glyoxalase/Bleomycin resistance protein/Dihydroxybiphenyl dioxygenase"/>
    <property type="match status" value="1"/>
</dbReference>